<dbReference type="PANTHER" id="PTHR43481">
    <property type="entry name" value="FRUCTOSE-1-PHOSPHATE PHOSPHATASE"/>
    <property type="match status" value="1"/>
</dbReference>
<feature type="binding site" evidence="3">
    <location>
        <position position="53"/>
    </location>
    <ligand>
        <name>substrate</name>
    </ligand>
</feature>
<dbReference type="NCBIfam" id="TIGR02009">
    <property type="entry name" value="PGMB-YQAB-SF"/>
    <property type="match status" value="1"/>
</dbReference>
<dbReference type="InterPro" id="IPR051806">
    <property type="entry name" value="HAD-like_SPP"/>
</dbReference>
<dbReference type="EMBL" id="NGMM01000006">
    <property type="protein sequence ID" value="OTP12828.1"/>
    <property type="molecule type" value="Genomic_DNA"/>
</dbReference>
<sequence length="210" mass="23281">METMKGAIFDLDGVLVDTAKYHYLAWKKLANQLGFDFTEEENEQLKGVSRVRSLEILLELGGIEKDELEQSRLREMKNDWYLTFIKDMTEDELLKGAKEYLLQLKKEGVKISLGSASKNAVSILKSLNIYELFDVIIDGTKVTNAKPDPEVFLKAAQGLGLSPEDCIVFEDAQAGVQAGKAAGMYVIGIGTKENLPEADKVVAGLYELVK</sequence>
<dbReference type="InterPro" id="IPR010976">
    <property type="entry name" value="B-phosphoglucomutase_hydrolase"/>
</dbReference>
<evidence type="ECO:0000313" key="7">
    <source>
        <dbReference type="EMBL" id="WYJ89728.1"/>
    </source>
</evidence>
<dbReference type="InterPro" id="IPR006439">
    <property type="entry name" value="HAD-SF_hydro_IA"/>
</dbReference>
<feature type="binding site" evidence="4">
    <location>
        <position position="12"/>
    </location>
    <ligand>
        <name>Mg(2+)</name>
        <dbReference type="ChEBI" id="CHEBI:18420"/>
    </ligand>
</feature>
<feature type="active site" description="Proton donor/acceptor" evidence="2">
    <location>
        <position position="12"/>
    </location>
</feature>
<dbReference type="RefSeq" id="WP_086350405.1">
    <property type="nucleotide sequence ID" value="NZ_CP147247.1"/>
</dbReference>
<dbReference type="Pfam" id="PF13419">
    <property type="entry name" value="HAD_2"/>
    <property type="match status" value="1"/>
</dbReference>
<dbReference type="SUPFAM" id="SSF56784">
    <property type="entry name" value="HAD-like"/>
    <property type="match status" value="1"/>
</dbReference>
<organism evidence="6">
    <name type="scientific">Candidatus Enterococcus clewellii</name>
    <dbReference type="NCBI Taxonomy" id="1834193"/>
    <lineage>
        <taxon>Bacteria</taxon>
        <taxon>Bacillati</taxon>
        <taxon>Bacillota</taxon>
        <taxon>Bacilli</taxon>
        <taxon>Lactobacillales</taxon>
        <taxon>Enterococcaceae</taxon>
        <taxon>Enterococcus</taxon>
    </lineage>
</organism>
<dbReference type="InterPro" id="IPR010972">
    <property type="entry name" value="Beta-PGM"/>
</dbReference>
<comment type="cofactor">
    <cofactor evidence="4">
        <name>Mg(2+)</name>
        <dbReference type="ChEBI" id="CHEBI:18420"/>
    </cofactor>
    <text evidence="4">Binds 2 magnesium ions per subunit.</text>
</comment>
<dbReference type="OrthoDB" id="9797743at2"/>
<accession>A0A242K2K8</accession>
<evidence type="ECO:0000313" key="8">
    <source>
        <dbReference type="Proteomes" id="UP000195141"/>
    </source>
</evidence>
<dbReference type="SFLD" id="SFLDG01135">
    <property type="entry name" value="C1.5.6:_HAD__Beta-PGM__Phospha"/>
    <property type="match status" value="1"/>
</dbReference>
<dbReference type="NCBIfam" id="TIGR01509">
    <property type="entry name" value="HAD-SF-IA-v3"/>
    <property type="match status" value="1"/>
</dbReference>
<dbReference type="SFLD" id="SFLDG01129">
    <property type="entry name" value="C1.5:_HAD__Beta-PGM__Phosphata"/>
    <property type="match status" value="1"/>
</dbReference>
<feature type="binding site" evidence="3">
    <location>
        <position position="26"/>
    </location>
    <ligand>
        <name>substrate</name>
    </ligand>
</feature>
<dbReference type="GO" id="GO:0005975">
    <property type="term" value="P:carbohydrate metabolic process"/>
    <property type="evidence" value="ECO:0007669"/>
    <property type="project" value="InterPro"/>
</dbReference>
<reference evidence="7" key="2">
    <citation type="submission" date="2017-05" db="EMBL/GenBank/DDBJ databases">
        <authorList>
            <consortium name="The Broad Institute Genomics Platform"/>
            <consortium name="The Broad Institute Genomic Center for Infectious Diseases"/>
            <person name="Earl A."/>
            <person name="Manson A."/>
            <person name="Schwartman J."/>
            <person name="Gilmore M."/>
            <person name="Abouelleil A."/>
            <person name="Cao P."/>
            <person name="Chapman S."/>
            <person name="Cusick C."/>
            <person name="Shea T."/>
            <person name="Young S."/>
            <person name="Neafsey D."/>
            <person name="Nusbaum C."/>
            <person name="Birren B."/>
        </authorList>
    </citation>
    <scope>NUCLEOTIDE SEQUENCE</scope>
    <source>
        <strain evidence="7">9E7_DIV0242</strain>
    </source>
</reference>
<dbReference type="GO" id="GO:0000287">
    <property type="term" value="F:magnesium ion binding"/>
    <property type="evidence" value="ECO:0007669"/>
    <property type="project" value="InterPro"/>
</dbReference>
<dbReference type="SFLD" id="SFLDS00003">
    <property type="entry name" value="Haloacid_Dehalogenase"/>
    <property type="match status" value="1"/>
</dbReference>
<dbReference type="InterPro" id="IPR023198">
    <property type="entry name" value="PGP-like_dom2"/>
</dbReference>
<evidence type="ECO:0000256" key="5">
    <source>
        <dbReference type="PIRSR" id="PIRSR610972-4"/>
    </source>
</evidence>
<evidence type="ECO:0000256" key="4">
    <source>
        <dbReference type="PIRSR" id="PIRSR610972-3"/>
    </source>
</evidence>
<evidence type="ECO:0000313" key="6">
    <source>
        <dbReference type="EMBL" id="OTP12828.1"/>
    </source>
</evidence>
<keyword evidence="4" id="KW-0460">Magnesium</keyword>
<dbReference type="GO" id="GO:0050308">
    <property type="term" value="F:sugar-phosphatase activity"/>
    <property type="evidence" value="ECO:0007669"/>
    <property type="project" value="TreeGrafter"/>
</dbReference>
<reference evidence="6" key="1">
    <citation type="submission" date="2017-05" db="EMBL/GenBank/DDBJ databases">
        <title>The Genome Sequence of Enterococcus sp. 9E7_DIV0242.</title>
        <authorList>
            <consortium name="The Broad Institute Genomics Platform"/>
            <consortium name="The Broad Institute Genomic Center for Infectious Diseases"/>
            <person name="Earl A."/>
            <person name="Manson A."/>
            <person name="Schwartman J."/>
            <person name="Gilmore M."/>
            <person name="Abouelleil A."/>
            <person name="Cao P."/>
            <person name="Chapman S."/>
            <person name="Cusick C."/>
            <person name="Shea T."/>
            <person name="Young S."/>
            <person name="Neafsey D."/>
            <person name="Nusbaum C."/>
            <person name="Birren B."/>
        </authorList>
    </citation>
    <scope>NUCLEOTIDE SEQUENCE [LARGE SCALE GENOMIC DNA]</scope>
    <source>
        <strain evidence="6">9E7_DIV0242</strain>
    </source>
</reference>
<dbReference type="InterPro" id="IPR036412">
    <property type="entry name" value="HAD-like_sf"/>
</dbReference>
<gene>
    <name evidence="7" type="ORF">A5888_001451</name>
    <name evidence="6" type="ORF">A5888_003407</name>
</gene>
<comment type="similarity">
    <text evidence="1">Belongs to the HAD-like hydrolase superfamily. CbbY/CbbZ/Gph/YieH family.</text>
</comment>
<evidence type="ECO:0000256" key="1">
    <source>
        <dbReference type="ARBA" id="ARBA00006171"/>
    </source>
</evidence>
<evidence type="ECO:0000256" key="3">
    <source>
        <dbReference type="PIRSR" id="PIRSR610972-2"/>
    </source>
</evidence>
<dbReference type="CDD" id="cd02598">
    <property type="entry name" value="HAD_BPGM"/>
    <property type="match status" value="1"/>
</dbReference>
<reference evidence="7" key="3">
    <citation type="submission" date="2024-03" db="EMBL/GenBank/DDBJ databases">
        <title>The Genome Sequence of Enterococcus sp. DIV0242b.</title>
        <authorList>
            <consortium name="The Broad Institute Genomics Platform"/>
            <consortium name="The Broad Institute Microbial Omics Core"/>
            <consortium name="The Broad Institute Genomic Center for Infectious Diseases"/>
            <person name="Earl A."/>
            <person name="Manson A."/>
            <person name="Gilmore M."/>
            <person name="Schwartman J."/>
            <person name="Shea T."/>
            <person name="Abouelleil A."/>
            <person name="Cao P."/>
            <person name="Chapman S."/>
            <person name="Cusick C."/>
            <person name="Young S."/>
            <person name="Neafsey D."/>
            <person name="Nusbaum C."/>
            <person name="Birren B."/>
        </authorList>
    </citation>
    <scope>NUCLEOTIDE SEQUENCE</scope>
    <source>
        <strain evidence="7">9E7_DIV0242</strain>
    </source>
</reference>
<proteinExistence type="inferred from homology"/>
<dbReference type="PANTHER" id="PTHR43481:SF4">
    <property type="entry name" value="GLYCEROL-1-PHOSPHATE PHOSPHOHYDROLASE 1-RELATED"/>
    <property type="match status" value="1"/>
</dbReference>
<dbReference type="InterPro" id="IPR023214">
    <property type="entry name" value="HAD_sf"/>
</dbReference>
<feature type="binding site" evidence="4">
    <location>
        <position position="10"/>
    </location>
    <ligand>
        <name>Mg(2+)</name>
        <dbReference type="ChEBI" id="CHEBI:18420"/>
    </ligand>
</feature>
<feature type="active site" description="Proton donor/acceptor" evidence="2">
    <location>
        <position position="10"/>
    </location>
</feature>
<dbReference type="Gene3D" id="3.40.50.1000">
    <property type="entry name" value="HAD superfamily/HAD-like"/>
    <property type="match status" value="1"/>
</dbReference>
<dbReference type="AlphaFoldDB" id="A0A242K2K8"/>
<dbReference type="InterPro" id="IPR041492">
    <property type="entry name" value="HAD_2"/>
</dbReference>
<feature type="site" description="Important for catalytic activity and assists the phosphoryl transfer reaction to Asp8 by balancing charge and orienting the reacting groups" evidence="5">
    <location>
        <position position="115"/>
    </location>
</feature>
<feature type="binding site" evidence="3">
    <location>
        <position position="146"/>
    </location>
    <ligand>
        <name>substrate</name>
    </ligand>
</feature>
<feature type="site" description="Important for catalytic activity and assists the phosphoryl transfer reaction to Asp8 by balancing charge and orienting the reacting groups" evidence="5">
    <location>
        <position position="146"/>
    </location>
</feature>
<dbReference type="EMBL" id="CP147247">
    <property type="protein sequence ID" value="WYJ89728.1"/>
    <property type="molecule type" value="Genomic_DNA"/>
</dbReference>
<feature type="binding site" evidence="4">
    <location>
        <position position="171"/>
    </location>
    <ligand>
        <name>Mg(2+)</name>
        <dbReference type="ChEBI" id="CHEBI:18420"/>
    </ligand>
</feature>
<dbReference type="GO" id="GO:0008801">
    <property type="term" value="F:beta-phosphoglucomutase activity"/>
    <property type="evidence" value="ECO:0007669"/>
    <property type="project" value="InterPro"/>
</dbReference>
<keyword evidence="8" id="KW-1185">Reference proteome</keyword>
<name>A0A242K2K8_9ENTE</name>
<dbReference type="Gene3D" id="1.10.150.240">
    <property type="entry name" value="Putative phosphatase, domain 2"/>
    <property type="match status" value="1"/>
</dbReference>
<feature type="binding site" evidence="3">
    <location>
        <position position="77"/>
    </location>
    <ligand>
        <name>substrate</name>
    </ligand>
</feature>
<feature type="binding site" evidence="3">
    <location>
        <begin position="10"/>
        <end position="12"/>
    </location>
    <ligand>
        <name>substrate</name>
    </ligand>
</feature>
<keyword evidence="4" id="KW-0479">Metal-binding</keyword>
<feature type="binding site" evidence="3">
    <location>
        <begin position="115"/>
        <end position="119"/>
    </location>
    <ligand>
        <name>substrate</name>
    </ligand>
</feature>
<dbReference type="NCBIfam" id="TIGR01990">
    <property type="entry name" value="bPGM"/>
    <property type="match status" value="1"/>
</dbReference>
<evidence type="ECO:0000256" key="2">
    <source>
        <dbReference type="PIRSR" id="PIRSR610972-1"/>
    </source>
</evidence>
<dbReference type="Proteomes" id="UP000195141">
    <property type="component" value="Chromosome"/>
</dbReference>
<protein>
    <submittedName>
        <fullName evidence="6">Beta-phosphoglucomutase</fullName>
    </submittedName>
</protein>
<feature type="binding site" evidence="4">
    <location>
        <position position="170"/>
    </location>
    <ligand>
        <name>Mg(2+)</name>
        <dbReference type="ChEBI" id="CHEBI:18420"/>
    </ligand>
</feature>
<dbReference type="PRINTS" id="PR00413">
    <property type="entry name" value="HADHALOGNASE"/>
</dbReference>
<feature type="binding site" evidence="3">
    <location>
        <begin position="45"/>
        <end position="50"/>
    </location>
    <ligand>
        <name>substrate</name>
    </ligand>
</feature>